<dbReference type="InterPro" id="IPR013108">
    <property type="entry name" value="Amidohydro_3"/>
</dbReference>
<keyword evidence="3" id="KW-0378">Hydrolase</keyword>
<accession>A0A420ES81</accession>
<evidence type="ECO:0000256" key="1">
    <source>
        <dbReference type="SAM" id="SignalP"/>
    </source>
</evidence>
<dbReference type="Gene3D" id="3.20.20.140">
    <property type="entry name" value="Metal-dependent hydrolases"/>
    <property type="match status" value="1"/>
</dbReference>
<gene>
    <name evidence="3" type="ORF">D6851_00055</name>
</gene>
<proteinExistence type="predicted"/>
<dbReference type="Gene3D" id="2.30.40.10">
    <property type="entry name" value="Urease, subunit C, domain 1"/>
    <property type="match status" value="1"/>
</dbReference>
<organism evidence="3 4">
    <name type="scientific">Altericroceibacterium spongiae</name>
    <dbReference type="NCBI Taxonomy" id="2320269"/>
    <lineage>
        <taxon>Bacteria</taxon>
        <taxon>Pseudomonadati</taxon>
        <taxon>Pseudomonadota</taxon>
        <taxon>Alphaproteobacteria</taxon>
        <taxon>Sphingomonadales</taxon>
        <taxon>Erythrobacteraceae</taxon>
        <taxon>Altericroceibacterium</taxon>
    </lineage>
</organism>
<dbReference type="CDD" id="cd01300">
    <property type="entry name" value="YtcJ_like"/>
    <property type="match status" value="1"/>
</dbReference>
<evidence type="ECO:0000259" key="2">
    <source>
        <dbReference type="Pfam" id="PF07969"/>
    </source>
</evidence>
<dbReference type="PANTHER" id="PTHR22642">
    <property type="entry name" value="IMIDAZOLONEPROPIONASE"/>
    <property type="match status" value="1"/>
</dbReference>
<dbReference type="InterPro" id="IPR032466">
    <property type="entry name" value="Metal_Hydrolase"/>
</dbReference>
<feature type="chain" id="PRO_5019529209" evidence="1">
    <location>
        <begin position="23"/>
        <end position="566"/>
    </location>
</feature>
<dbReference type="InterPro" id="IPR033932">
    <property type="entry name" value="YtcJ-like"/>
</dbReference>
<dbReference type="Proteomes" id="UP000284395">
    <property type="component" value="Unassembled WGS sequence"/>
</dbReference>
<evidence type="ECO:0000313" key="4">
    <source>
        <dbReference type="Proteomes" id="UP000284395"/>
    </source>
</evidence>
<dbReference type="GO" id="GO:0016810">
    <property type="term" value="F:hydrolase activity, acting on carbon-nitrogen (but not peptide) bonds"/>
    <property type="evidence" value="ECO:0007669"/>
    <property type="project" value="InterPro"/>
</dbReference>
<evidence type="ECO:0000313" key="3">
    <source>
        <dbReference type="EMBL" id="RKF23538.1"/>
    </source>
</evidence>
<dbReference type="PANTHER" id="PTHR22642:SF2">
    <property type="entry name" value="PROTEIN LONG AFTER FAR-RED 3"/>
    <property type="match status" value="1"/>
</dbReference>
<feature type="signal peptide" evidence="1">
    <location>
        <begin position="1"/>
        <end position="22"/>
    </location>
</feature>
<keyword evidence="1" id="KW-0732">Signal</keyword>
<dbReference type="Gene3D" id="3.10.310.70">
    <property type="match status" value="1"/>
</dbReference>
<protein>
    <submittedName>
        <fullName evidence="3">Amidohydrolase</fullName>
    </submittedName>
</protein>
<keyword evidence="4" id="KW-1185">Reference proteome</keyword>
<dbReference type="SUPFAM" id="SSF51556">
    <property type="entry name" value="Metallo-dependent hydrolases"/>
    <property type="match status" value="1"/>
</dbReference>
<dbReference type="AlphaFoldDB" id="A0A420ES81"/>
<dbReference type="EMBL" id="RAPF01000001">
    <property type="protein sequence ID" value="RKF23538.1"/>
    <property type="molecule type" value="Genomic_DNA"/>
</dbReference>
<name>A0A420ES81_9SPHN</name>
<dbReference type="SUPFAM" id="SSF51338">
    <property type="entry name" value="Composite domain of metallo-dependent hydrolases"/>
    <property type="match status" value="1"/>
</dbReference>
<reference evidence="3 4" key="1">
    <citation type="submission" date="2018-09" db="EMBL/GenBank/DDBJ databases">
        <title>Altererythrobacter spongiae sp. nov., isolated from a marine sponge.</title>
        <authorList>
            <person name="Zhuang L."/>
            <person name="Luo L."/>
        </authorList>
    </citation>
    <scope>NUCLEOTIDE SEQUENCE [LARGE SCALE GENOMIC DNA]</scope>
    <source>
        <strain evidence="3 4">HN-Y73</strain>
    </source>
</reference>
<sequence length="566" mass="61706">MIRRSLIPASLLLLAQTSVAQAAEPADLVLYDARVITMDPDHPKATAIAIRNGKILAIGDDDIASQFEASREIDLDGRMLMPGFIDTHVHIIGTPRRAVDLTQVGSIAEVQQLLRDKAEELGKGEWITGYGWDEAKLAEKRNLVSTDLDKAAPDNPVMLTRAGSHSAVGNSLAMKLADIDSSTPDPDRGVIDHFDNGEPNGIIRERIDLYARLVPPPAPGEMKPSFVSRLKALLPLGITSLMEALTTIDDEPADKGGAPDGTGPATAPTFKQFREIYAEQGESLPRSTLYIAYPGAERLKAFPYHTGYGDDRLKLGPIGEMPAADGGFTGPTAWTLEDYKDMPGFRGRALTSPEDLLSMVRTARNLGWQMGIHAIGDAAIERLVAIYAQALDEEPQHDARWFTAHLTMLPPPETLSLMASHDIWGAAQPNFLYNLEGRYNQTLDGERLQHINPVGTPLRWGVHMAFGSDNLPIGPLYGFYVAVTRQAASGTVYGKDEAVSRIEALRAYTQDAAYLSWDENKKGSLTPGKLADMIVLDHNLLTVPEAQILDTKVDMTIIGGKVVYQR</sequence>
<dbReference type="InterPro" id="IPR011059">
    <property type="entry name" value="Metal-dep_hydrolase_composite"/>
</dbReference>
<dbReference type="OrthoDB" id="9811399at2"/>
<comment type="caution">
    <text evidence="3">The sequence shown here is derived from an EMBL/GenBank/DDBJ whole genome shotgun (WGS) entry which is preliminary data.</text>
</comment>
<feature type="domain" description="Amidohydrolase 3" evidence="2">
    <location>
        <begin position="71"/>
        <end position="564"/>
    </location>
</feature>
<dbReference type="Pfam" id="PF07969">
    <property type="entry name" value="Amidohydro_3"/>
    <property type="match status" value="1"/>
</dbReference>